<keyword evidence="6" id="KW-0805">Transcription regulation</keyword>
<dbReference type="GO" id="GO:0001164">
    <property type="term" value="F:RNA polymerase I core promoter sequence-specific DNA binding"/>
    <property type="evidence" value="ECO:0007669"/>
    <property type="project" value="InterPro"/>
</dbReference>
<evidence type="ECO:0000313" key="11">
    <source>
        <dbReference type="Proteomes" id="UP000515146"/>
    </source>
</evidence>
<dbReference type="InParanoid" id="A0A6P6YB90"/>
<comment type="similarity">
    <text evidence="2">Belongs to the RRN7/TAF1B family.</text>
</comment>
<sequence length="737" mass="88139">MMEHCQKCGSEQFYEEDGFQFCSHCQTQSQGFAKEVAADEYPEEIRHKEIRINKQSNDRRKTNQTKNLNKIGIHSTWNTFEAFNSIYIEFIKDFFKIIHLNGLPFSNEMKQRFISVSMQLWFKYLRESDIAFAVDEHMEKRIRLHPLTRYRDNYLLANPSLLNQDDDDNQFILPYSRHKTINQPRDDNFQLSFGNRYRCKYKNIKMNENDKYFDENDPDKCGDPRYQMRIIKGPYKRDKAVKANKLLVTEAVSATNFVENGNAFINFINDYLSSGGSLPKQVTPTNIDSDDADNNDDNEPELLMDEEQFKRLKFKHMSNKSKYLEKHLSFDACNVGTRHSSPFSNEVISKYKILVFLYLAIRLFNFNIYLTDLIRWCNAGSIRFANLFENFLDKQETILSMDVLTFVDYKYPDYRKIVRIMRNMIIHLNLDYSIIPKPNLYCLIKRYLYDLNLPDGLLLLIRYRYERFIDYYSNESLTDNINGKSISPCYDIVCIVSIILILRDLFNFNGSTELNYFHNQSFRHTRFEDKLFNWNQWLHYSRIRFNLIRSFRMNIRIDNLDIIDINDTLSNLYRMTEFFRDVKIARKVQAKQYCWPTRFNLQESFEKAIFTENNFEWKARIKQQPKSIPSFYPLTTSTAEILEQIKNNDIKNILQQNFRQKLITPYVCDHNFNNFHRQRSTRLFGGTFQISRIRLLLSDTTRFLLDLATFITCVDIYPYLPFLRTAEKFDRQPKNLI</sequence>
<keyword evidence="11" id="KW-1185">Reference proteome</keyword>
<keyword evidence="3" id="KW-0479">Metal-binding</keyword>
<evidence type="ECO:0000256" key="5">
    <source>
        <dbReference type="ARBA" id="ARBA00022833"/>
    </source>
</evidence>
<keyword evidence="8" id="KW-0804">Transcription</keyword>
<dbReference type="GO" id="GO:0005668">
    <property type="term" value="C:RNA polymerase transcription factor SL1 complex"/>
    <property type="evidence" value="ECO:0007669"/>
    <property type="project" value="TreeGrafter"/>
</dbReference>
<evidence type="ECO:0000256" key="4">
    <source>
        <dbReference type="ARBA" id="ARBA00022771"/>
    </source>
</evidence>
<organism evidence="11 12">
    <name type="scientific">Dermatophagoides pteronyssinus</name>
    <name type="common">European house dust mite</name>
    <dbReference type="NCBI Taxonomy" id="6956"/>
    <lineage>
        <taxon>Eukaryota</taxon>
        <taxon>Metazoa</taxon>
        <taxon>Ecdysozoa</taxon>
        <taxon>Arthropoda</taxon>
        <taxon>Chelicerata</taxon>
        <taxon>Arachnida</taxon>
        <taxon>Acari</taxon>
        <taxon>Acariformes</taxon>
        <taxon>Sarcoptiformes</taxon>
        <taxon>Astigmata</taxon>
        <taxon>Psoroptidia</taxon>
        <taxon>Analgoidea</taxon>
        <taxon>Pyroglyphidae</taxon>
        <taxon>Dermatophagoidinae</taxon>
        <taxon>Dermatophagoides</taxon>
    </lineage>
</organism>
<dbReference type="OMA" id="HANYITI"/>
<evidence type="ECO:0000256" key="2">
    <source>
        <dbReference type="ARBA" id="ARBA00006899"/>
    </source>
</evidence>
<evidence type="ECO:0000256" key="7">
    <source>
        <dbReference type="ARBA" id="ARBA00023125"/>
    </source>
</evidence>
<name>A0A6P6YB90_DERPT</name>
<dbReference type="PANTHER" id="PTHR31576:SF2">
    <property type="entry name" value="TATA BOX-BINDING PROTEIN-ASSOCIATED FACTOR RNA POLYMERASE I SUBUNIT B"/>
    <property type="match status" value="1"/>
</dbReference>
<evidence type="ECO:0000256" key="8">
    <source>
        <dbReference type="ARBA" id="ARBA00023163"/>
    </source>
</evidence>
<keyword evidence="9" id="KW-0539">Nucleus</keyword>
<keyword evidence="4" id="KW-0863">Zinc-finger</keyword>
<feature type="domain" description="Rrn7/TAF1B C-terminal cyclin" evidence="10">
    <location>
        <begin position="410"/>
        <end position="540"/>
    </location>
</feature>
<proteinExistence type="inferred from homology"/>
<dbReference type="Pfam" id="PF20645">
    <property type="entry name" value="Rrn7_cyclin_C"/>
    <property type="match status" value="1"/>
</dbReference>
<evidence type="ECO:0000256" key="9">
    <source>
        <dbReference type="ARBA" id="ARBA00023242"/>
    </source>
</evidence>
<evidence type="ECO:0000256" key="6">
    <source>
        <dbReference type="ARBA" id="ARBA00023015"/>
    </source>
</evidence>
<evidence type="ECO:0000313" key="12">
    <source>
        <dbReference type="RefSeq" id="XP_027201874.1"/>
    </source>
</evidence>
<dbReference type="AlphaFoldDB" id="A0A6P6YB90"/>
<dbReference type="InterPro" id="IPR033599">
    <property type="entry name" value="TAF1B/Rrn7"/>
</dbReference>
<dbReference type="GO" id="GO:0008270">
    <property type="term" value="F:zinc ion binding"/>
    <property type="evidence" value="ECO:0007669"/>
    <property type="project" value="UniProtKB-KW"/>
</dbReference>
<evidence type="ECO:0000256" key="1">
    <source>
        <dbReference type="ARBA" id="ARBA00004604"/>
    </source>
</evidence>
<comment type="subcellular location">
    <subcellularLocation>
        <location evidence="1">Nucleus</location>
        <location evidence="1">Nucleolus</location>
    </subcellularLocation>
</comment>
<protein>
    <submittedName>
        <fullName evidence="12">Uncharacterized protein LOC113795847</fullName>
    </submittedName>
</protein>
<evidence type="ECO:0000259" key="10">
    <source>
        <dbReference type="Pfam" id="PF20645"/>
    </source>
</evidence>
<dbReference type="OrthoDB" id="6511180at2759"/>
<dbReference type="RefSeq" id="XP_027201874.1">
    <property type="nucleotide sequence ID" value="XM_027346073.1"/>
</dbReference>
<keyword evidence="7" id="KW-0238">DNA-binding</keyword>
<dbReference type="GO" id="GO:0070860">
    <property type="term" value="C:RNA polymerase I core factor complex"/>
    <property type="evidence" value="ECO:0007669"/>
    <property type="project" value="InterPro"/>
</dbReference>
<gene>
    <name evidence="12" type="primary">LOC113795847</name>
</gene>
<dbReference type="KEGG" id="dpte:113795847"/>
<dbReference type="InterPro" id="IPR048538">
    <property type="entry name" value="Rrn7_cyclin_C"/>
</dbReference>
<dbReference type="Proteomes" id="UP000515146">
    <property type="component" value="Unplaced"/>
</dbReference>
<accession>A0A6P6YB90</accession>
<reference evidence="12" key="1">
    <citation type="submission" date="2025-08" db="UniProtKB">
        <authorList>
            <consortium name="RefSeq"/>
        </authorList>
    </citation>
    <scope>IDENTIFICATION</scope>
    <source>
        <strain evidence="12">Airmid</strain>
    </source>
</reference>
<dbReference type="GO" id="GO:0042790">
    <property type="term" value="P:nucleolar large rRNA transcription by RNA polymerase I"/>
    <property type="evidence" value="ECO:0007669"/>
    <property type="project" value="TreeGrafter"/>
</dbReference>
<keyword evidence="5" id="KW-0862">Zinc</keyword>
<evidence type="ECO:0000256" key="3">
    <source>
        <dbReference type="ARBA" id="ARBA00022723"/>
    </source>
</evidence>
<dbReference type="PANTHER" id="PTHR31576">
    <property type="entry name" value="TATA BOX-BINDING PROTEIN-ASSOCIATED FACTOR RNA POLYMERASE I SUBUNIT B"/>
    <property type="match status" value="1"/>
</dbReference>